<dbReference type="Proteomes" id="UP000198727">
    <property type="component" value="Unassembled WGS sequence"/>
</dbReference>
<dbReference type="STRING" id="587909.SAMN05421810_101537"/>
<accession>A0A1I5LG87</accession>
<protein>
    <submittedName>
        <fullName evidence="2">Uncharacterized protein</fullName>
    </submittedName>
</protein>
<reference evidence="3" key="1">
    <citation type="submission" date="2016-10" db="EMBL/GenBank/DDBJ databases">
        <authorList>
            <person name="Varghese N."/>
            <person name="Submissions S."/>
        </authorList>
    </citation>
    <scope>NUCLEOTIDE SEQUENCE [LARGE SCALE GENOMIC DNA]</scope>
    <source>
        <strain evidence="3">CGMCC 4.5579</strain>
    </source>
</reference>
<feature type="compositionally biased region" description="Basic and acidic residues" evidence="1">
    <location>
        <begin position="58"/>
        <end position="79"/>
    </location>
</feature>
<dbReference type="EMBL" id="FOWW01000001">
    <property type="protein sequence ID" value="SFO96384.1"/>
    <property type="molecule type" value="Genomic_DNA"/>
</dbReference>
<keyword evidence="3" id="KW-1185">Reference proteome</keyword>
<proteinExistence type="predicted"/>
<evidence type="ECO:0000313" key="2">
    <source>
        <dbReference type="EMBL" id="SFO96384.1"/>
    </source>
</evidence>
<evidence type="ECO:0000313" key="3">
    <source>
        <dbReference type="Proteomes" id="UP000198727"/>
    </source>
</evidence>
<evidence type="ECO:0000256" key="1">
    <source>
        <dbReference type="SAM" id="MobiDB-lite"/>
    </source>
</evidence>
<name>A0A1I5LG87_9PSEU</name>
<dbReference type="RefSeq" id="WP_092527322.1">
    <property type="nucleotide sequence ID" value="NZ_FOWW01000001.1"/>
</dbReference>
<organism evidence="2 3">
    <name type="scientific">Amycolatopsis arida</name>
    <dbReference type="NCBI Taxonomy" id="587909"/>
    <lineage>
        <taxon>Bacteria</taxon>
        <taxon>Bacillati</taxon>
        <taxon>Actinomycetota</taxon>
        <taxon>Actinomycetes</taxon>
        <taxon>Pseudonocardiales</taxon>
        <taxon>Pseudonocardiaceae</taxon>
        <taxon>Amycolatopsis</taxon>
    </lineage>
</organism>
<feature type="region of interest" description="Disordered" evidence="1">
    <location>
        <begin position="50"/>
        <end position="79"/>
    </location>
</feature>
<gene>
    <name evidence="2" type="ORF">SAMN05421810_101537</name>
</gene>
<sequence length="79" mass="9303">MAWWIWVVGVLVLLLVVAAIVDRRDARRGGTRRILMPGWLERRGRGAMGTQPVAWDAEDYRPRSPRERDEDERRRRPGH</sequence>
<dbReference type="AlphaFoldDB" id="A0A1I5LG87"/>